<dbReference type="Proteomes" id="UP000694036">
    <property type="component" value="Chromosome"/>
</dbReference>
<evidence type="ECO:0000256" key="2">
    <source>
        <dbReference type="ARBA" id="ARBA00023125"/>
    </source>
</evidence>
<evidence type="ECO:0000256" key="3">
    <source>
        <dbReference type="ARBA" id="ARBA00023163"/>
    </source>
</evidence>
<keyword evidence="3" id="KW-0804">Transcription</keyword>
<keyword evidence="6" id="KW-1185">Reference proteome</keyword>
<dbReference type="RefSeq" id="WP_218257923.1">
    <property type="nucleotide sequence ID" value="NZ_CP077713.1"/>
</dbReference>
<sequence length="123" mass="13608">MVKSNKATKQICPLADTVNVISRKWFLLTLNVIGVEEKIGFNGILNRIDGISPKALSDVLKQIESMGLVKKVIVNSSPPRVEYSLTTEGKRLRKAAIPLLRWAADYTGHYDCPILNSNKLSKG</sequence>
<dbReference type="AlphaFoldDB" id="A0A8F5C1F3"/>
<proteinExistence type="predicted"/>
<organism evidence="5 6">
    <name type="scientific">Saccharolobus shibatae</name>
    <dbReference type="NCBI Taxonomy" id="2286"/>
    <lineage>
        <taxon>Archaea</taxon>
        <taxon>Thermoproteota</taxon>
        <taxon>Thermoprotei</taxon>
        <taxon>Sulfolobales</taxon>
        <taxon>Sulfolobaceae</taxon>
        <taxon>Saccharolobus</taxon>
    </lineage>
</organism>
<name>A0A8F5C1F3_9CREN</name>
<dbReference type="InterPro" id="IPR002577">
    <property type="entry name" value="HTH_HxlR"/>
</dbReference>
<gene>
    <name evidence="5" type="ORF">J5U22_01860</name>
</gene>
<evidence type="ECO:0000313" key="5">
    <source>
        <dbReference type="EMBL" id="QXJ35313.1"/>
    </source>
</evidence>
<reference evidence="5 6" key="1">
    <citation type="journal article" date="2021" name="Environ. Microbiol.">
        <title>New insights into the diversity and evolution of the archaeal mobilome from three complete genomes of Saccharolobus shibatae.</title>
        <authorList>
            <person name="Medvedeva S."/>
            <person name="Brandt D."/>
            <person name="Cvirkaite-Krupovic V."/>
            <person name="Liu Y."/>
            <person name="Severinov K."/>
            <person name="Ishino S."/>
            <person name="Ishino Y."/>
            <person name="Prangishvili D."/>
            <person name="Kalinowski J."/>
            <person name="Krupovic M."/>
        </authorList>
    </citation>
    <scope>NUCLEOTIDE SEQUENCE [LARGE SCALE GENOMIC DNA]</scope>
    <source>
        <strain evidence="5 6">S38A</strain>
    </source>
</reference>
<accession>A0A8F5C1F3</accession>
<dbReference type="PANTHER" id="PTHR33204">
    <property type="entry name" value="TRANSCRIPTIONAL REGULATOR, MARR FAMILY"/>
    <property type="match status" value="1"/>
</dbReference>
<evidence type="ECO:0000259" key="4">
    <source>
        <dbReference type="PROSITE" id="PS51118"/>
    </source>
</evidence>
<dbReference type="EMBL" id="CP077713">
    <property type="protein sequence ID" value="QXJ35313.1"/>
    <property type="molecule type" value="Genomic_DNA"/>
</dbReference>
<dbReference type="PANTHER" id="PTHR33204:SF18">
    <property type="entry name" value="TRANSCRIPTIONAL REGULATORY PROTEIN"/>
    <property type="match status" value="1"/>
</dbReference>
<keyword evidence="2" id="KW-0238">DNA-binding</keyword>
<evidence type="ECO:0000313" key="6">
    <source>
        <dbReference type="Proteomes" id="UP000694036"/>
    </source>
</evidence>
<protein>
    <recommendedName>
        <fullName evidence="4">HTH hxlR-type domain-containing protein</fullName>
    </recommendedName>
</protein>
<dbReference type="GO" id="GO:0003677">
    <property type="term" value="F:DNA binding"/>
    <property type="evidence" value="ECO:0007669"/>
    <property type="project" value="UniProtKB-KW"/>
</dbReference>
<keyword evidence="1" id="KW-0805">Transcription regulation</keyword>
<evidence type="ECO:0000256" key="1">
    <source>
        <dbReference type="ARBA" id="ARBA00023015"/>
    </source>
</evidence>
<feature type="domain" description="HTH hxlR-type" evidence="4">
    <location>
        <begin position="12"/>
        <end position="111"/>
    </location>
</feature>
<dbReference type="Pfam" id="PF01638">
    <property type="entry name" value="HxlR"/>
    <property type="match status" value="1"/>
</dbReference>
<dbReference type="PROSITE" id="PS51118">
    <property type="entry name" value="HTH_HXLR"/>
    <property type="match status" value="1"/>
</dbReference>
<dbReference type="GeneID" id="65557220"/>